<proteinExistence type="predicted"/>
<keyword evidence="1" id="KW-0472">Membrane</keyword>
<evidence type="ECO:0000313" key="2">
    <source>
        <dbReference type="EMBL" id="GAG34459.1"/>
    </source>
</evidence>
<protein>
    <recommendedName>
        <fullName evidence="3">Prepilin-type N-terminal cleavage/methylation domain-containing protein</fullName>
    </recommendedName>
</protein>
<name>X0WU10_9ZZZZ</name>
<dbReference type="InterPro" id="IPR012902">
    <property type="entry name" value="N_methyl_site"/>
</dbReference>
<comment type="caution">
    <text evidence="2">The sequence shown here is derived from an EMBL/GenBank/DDBJ whole genome shotgun (WGS) entry which is preliminary data.</text>
</comment>
<gene>
    <name evidence="2" type="ORF">S01H1_65103</name>
</gene>
<accession>X0WU10</accession>
<sequence>MNNRGLTLIEVIISALILSIAVGGILLVFTTEKGVVSHTGRRVQAMDFTRQTLEQLKNAVGADTWPAAGDLSSGTHNSEGFLTLPGDFGPGGRFAGAGRSYTVNDVLDSGDIIYKSVTVTVDWSEPTE</sequence>
<evidence type="ECO:0000256" key="1">
    <source>
        <dbReference type="SAM" id="Phobius"/>
    </source>
</evidence>
<dbReference type="AlphaFoldDB" id="X0WU10"/>
<dbReference type="PROSITE" id="PS00409">
    <property type="entry name" value="PROKAR_NTER_METHYL"/>
    <property type="match status" value="1"/>
</dbReference>
<dbReference type="Pfam" id="PF07963">
    <property type="entry name" value="N_methyl"/>
    <property type="match status" value="1"/>
</dbReference>
<reference evidence="2" key="1">
    <citation type="journal article" date="2014" name="Front. Microbiol.">
        <title>High frequency of phylogenetically diverse reductive dehalogenase-homologous genes in deep subseafloor sedimentary metagenomes.</title>
        <authorList>
            <person name="Kawai M."/>
            <person name="Futagami T."/>
            <person name="Toyoda A."/>
            <person name="Takaki Y."/>
            <person name="Nishi S."/>
            <person name="Hori S."/>
            <person name="Arai W."/>
            <person name="Tsubouchi T."/>
            <person name="Morono Y."/>
            <person name="Uchiyama I."/>
            <person name="Ito T."/>
            <person name="Fujiyama A."/>
            <person name="Inagaki F."/>
            <person name="Takami H."/>
        </authorList>
    </citation>
    <scope>NUCLEOTIDE SEQUENCE</scope>
    <source>
        <strain evidence="2">Expedition CK06-06</strain>
    </source>
</reference>
<keyword evidence="1" id="KW-0812">Transmembrane</keyword>
<organism evidence="2">
    <name type="scientific">marine sediment metagenome</name>
    <dbReference type="NCBI Taxonomy" id="412755"/>
    <lineage>
        <taxon>unclassified sequences</taxon>
        <taxon>metagenomes</taxon>
        <taxon>ecological metagenomes</taxon>
    </lineage>
</organism>
<keyword evidence="1" id="KW-1133">Transmembrane helix</keyword>
<dbReference type="EMBL" id="BARS01042957">
    <property type="protein sequence ID" value="GAG34459.1"/>
    <property type="molecule type" value="Genomic_DNA"/>
</dbReference>
<feature type="transmembrane region" description="Helical" evidence="1">
    <location>
        <begin position="6"/>
        <end position="29"/>
    </location>
</feature>
<evidence type="ECO:0008006" key="3">
    <source>
        <dbReference type="Google" id="ProtNLM"/>
    </source>
</evidence>